<name>A0ABU6UX74_9FABA</name>
<reference evidence="1 2" key="1">
    <citation type="journal article" date="2023" name="Plants (Basel)">
        <title>Bridging the Gap: Combining Genomics and Transcriptomics Approaches to Understand Stylosanthes scabra, an Orphan Legume from the Brazilian Caatinga.</title>
        <authorList>
            <person name="Ferreira-Neto J.R.C."/>
            <person name="da Silva M.D."/>
            <person name="Binneck E."/>
            <person name="de Melo N.F."/>
            <person name="da Silva R.H."/>
            <person name="de Melo A.L.T.M."/>
            <person name="Pandolfi V."/>
            <person name="Bustamante F.O."/>
            <person name="Brasileiro-Vidal A.C."/>
            <person name="Benko-Iseppon A.M."/>
        </authorList>
    </citation>
    <scope>NUCLEOTIDE SEQUENCE [LARGE SCALE GENOMIC DNA]</scope>
    <source>
        <tissue evidence="1">Leaves</tissue>
    </source>
</reference>
<gene>
    <name evidence="1" type="ORF">PIB30_091989</name>
</gene>
<evidence type="ECO:0000313" key="1">
    <source>
        <dbReference type="EMBL" id="MED6164623.1"/>
    </source>
</evidence>
<proteinExistence type="predicted"/>
<dbReference type="EMBL" id="JASCZI010122699">
    <property type="protein sequence ID" value="MED6164623.1"/>
    <property type="molecule type" value="Genomic_DNA"/>
</dbReference>
<evidence type="ECO:0000313" key="2">
    <source>
        <dbReference type="Proteomes" id="UP001341840"/>
    </source>
</evidence>
<accession>A0ABU6UX74</accession>
<sequence>MNKLIQEEEDYADSVNADLAESISKSNQQMQQEENNAILNQILEIQQLQININNSISGNSNIQCSNQTNPKSENSDLEIQVHTQLYTEQKSSECNFKFDQNSVLVSTTTTPTEASDYSGFPEITKKSDEEVTIVPCGWWSESVMKIGGCLRSTYKEGGEEELYVPLTIPPRPWMTESSQNGRVANGAEDGTAARERIATTALELTEVAETILPPPKPPYLDNNKVVLKDWVIIHV</sequence>
<protein>
    <submittedName>
        <fullName evidence="1">Uncharacterized protein</fullName>
    </submittedName>
</protein>
<comment type="caution">
    <text evidence="1">The sequence shown here is derived from an EMBL/GenBank/DDBJ whole genome shotgun (WGS) entry which is preliminary data.</text>
</comment>
<dbReference type="Proteomes" id="UP001341840">
    <property type="component" value="Unassembled WGS sequence"/>
</dbReference>
<keyword evidence="2" id="KW-1185">Reference proteome</keyword>
<organism evidence="1 2">
    <name type="scientific">Stylosanthes scabra</name>
    <dbReference type="NCBI Taxonomy" id="79078"/>
    <lineage>
        <taxon>Eukaryota</taxon>
        <taxon>Viridiplantae</taxon>
        <taxon>Streptophyta</taxon>
        <taxon>Embryophyta</taxon>
        <taxon>Tracheophyta</taxon>
        <taxon>Spermatophyta</taxon>
        <taxon>Magnoliopsida</taxon>
        <taxon>eudicotyledons</taxon>
        <taxon>Gunneridae</taxon>
        <taxon>Pentapetalae</taxon>
        <taxon>rosids</taxon>
        <taxon>fabids</taxon>
        <taxon>Fabales</taxon>
        <taxon>Fabaceae</taxon>
        <taxon>Papilionoideae</taxon>
        <taxon>50 kb inversion clade</taxon>
        <taxon>dalbergioids sensu lato</taxon>
        <taxon>Dalbergieae</taxon>
        <taxon>Pterocarpus clade</taxon>
        <taxon>Stylosanthes</taxon>
    </lineage>
</organism>